<dbReference type="EMBL" id="JBHUOV010000008">
    <property type="protein sequence ID" value="MFD2824428.1"/>
    <property type="molecule type" value="Genomic_DNA"/>
</dbReference>
<keyword evidence="2" id="KW-0732">Signal</keyword>
<evidence type="ECO:0008006" key="5">
    <source>
        <dbReference type="Google" id="ProtNLM"/>
    </source>
</evidence>
<feature type="chain" id="PRO_5046794459" description="Lipoprotein" evidence="2">
    <location>
        <begin position="21"/>
        <end position="284"/>
    </location>
</feature>
<dbReference type="PROSITE" id="PS51257">
    <property type="entry name" value="PROKAR_LIPOPROTEIN"/>
    <property type="match status" value="1"/>
</dbReference>
<feature type="compositionally biased region" description="Acidic residues" evidence="1">
    <location>
        <begin position="50"/>
        <end position="69"/>
    </location>
</feature>
<keyword evidence="4" id="KW-1185">Reference proteome</keyword>
<evidence type="ECO:0000256" key="2">
    <source>
        <dbReference type="SAM" id="SignalP"/>
    </source>
</evidence>
<feature type="signal peptide" evidence="2">
    <location>
        <begin position="1"/>
        <end position="20"/>
    </location>
</feature>
<organism evidence="3 4">
    <name type="scientific">Lacinutrix iliipiscaria</name>
    <dbReference type="NCBI Taxonomy" id="1230532"/>
    <lineage>
        <taxon>Bacteria</taxon>
        <taxon>Pseudomonadati</taxon>
        <taxon>Bacteroidota</taxon>
        <taxon>Flavobacteriia</taxon>
        <taxon>Flavobacteriales</taxon>
        <taxon>Flavobacteriaceae</taxon>
        <taxon>Lacinutrix</taxon>
    </lineage>
</organism>
<proteinExistence type="predicted"/>
<reference evidence="4" key="1">
    <citation type="journal article" date="2019" name="Int. J. Syst. Evol. Microbiol.">
        <title>The Global Catalogue of Microorganisms (GCM) 10K type strain sequencing project: providing services to taxonomists for standard genome sequencing and annotation.</title>
        <authorList>
            <consortium name="The Broad Institute Genomics Platform"/>
            <consortium name="The Broad Institute Genome Sequencing Center for Infectious Disease"/>
            <person name="Wu L."/>
            <person name="Ma J."/>
        </authorList>
    </citation>
    <scope>NUCLEOTIDE SEQUENCE [LARGE SCALE GENOMIC DNA]</scope>
    <source>
        <strain evidence="4">KCTC 32141</strain>
    </source>
</reference>
<sequence>MKKFLLLIVCALIFTSCNFTEEITFKEDGSGEFIMSYDLSEAMKVMNDMDKDEEEVEPEEQEGEADNQESEERNNQPNKRPGMKMDSTMYFKDMLVEKADSISNLPQTEQDRLRSLKDVVIKMKMDEDAGILNFGVGSSFINISALPQALEKIEQAKEMNSGNNREMSQMENSAIAKASENMFEYIDYKYNGKTFSRILKDNYKQSAEDVKALNAEISRMGESSEEQFNAMTYTLVYHFPRAVKSVSNNNATLSDDKKTVTLKMNFIDMLKTPAMMALDVVLEN</sequence>
<dbReference type="Proteomes" id="UP001597533">
    <property type="component" value="Unassembled WGS sequence"/>
</dbReference>
<accession>A0ABW5WNU0</accession>
<comment type="caution">
    <text evidence="3">The sequence shown here is derived from an EMBL/GenBank/DDBJ whole genome shotgun (WGS) entry which is preliminary data.</text>
</comment>
<gene>
    <name evidence="3" type="ORF">ACFS5M_12170</name>
</gene>
<dbReference type="RefSeq" id="WP_183490372.1">
    <property type="nucleotide sequence ID" value="NZ_JBHUOV010000008.1"/>
</dbReference>
<evidence type="ECO:0000313" key="4">
    <source>
        <dbReference type="Proteomes" id="UP001597533"/>
    </source>
</evidence>
<evidence type="ECO:0000313" key="3">
    <source>
        <dbReference type="EMBL" id="MFD2824428.1"/>
    </source>
</evidence>
<protein>
    <recommendedName>
        <fullName evidence="5">Lipoprotein</fullName>
    </recommendedName>
</protein>
<evidence type="ECO:0000256" key="1">
    <source>
        <dbReference type="SAM" id="MobiDB-lite"/>
    </source>
</evidence>
<name>A0ABW5WNU0_9FLAO</name>
<feature type="region of interest" description="Disordered" evidence="1">
    <location>
        <begin position="50"/>
        <end position="84"/>
    </location>
</feature>